<dbReference type="Pfam" id="PF03006">
    <property type="entry name" value="HlyIII"/>
    <property type="match status" value="1"/>
</dbReference>
<dbReference type="InterPro" id="IPR005744">
    <property type="entry name" value="Hy-lIII"/>
</dbReference>
<evidence type="ECO:0000313" key="8">
    <source>
        <dbReference type="EMBL" id="UPQ78886.1"/>
    </source>
</evidence>
<dbReference type="PANTHER" id="PTHR20855">
    <property type="entry name" value="ADIPOR/PROGESTIN RECEPTOR-RELATED"/>
    <property type="match status" value="1"/>
</dbReference>
<feature type="transmembrane region" description="Helical" evidence="7">
    <location>
        <begin position="191"/>
        <end position="208"/>
    </location>
</feature>
<feature type="transmembrane region" description="Helical" evidence="7">
    <location>
        <begin position="107"/>
        <end position="127"/>
    </location>
</feature>
<comment type="subcellular location">
    <subcellularLocation>
        <location evidence="1">Cell membrane</location>
        <topology evidence="1">Multi-pass membrane protein</topology>
    </subcellularLocation>
</comment>
<sequence length="210" mass="24224">MSKRVQTRKEEIVNALTHGIGILFCLVAMPFLLVDSFNENQLSIFISVLAFGVGMLLVYTFSTLFHAAKNPKVKDILQIGDHISIYFLIAGTYTPLMVRYLQPKTAAVFLGVMWSIVAIGIIFKIFFTKRFRFISVLLYLALGWMIVFVIEPLIHTMPFSVFMWILIGGLSYTIGVYFYMKDHKFYYHTIWHFFVLFGTIAHFVSIYLSV</sequence>
<keyword evidence="3" id="KW-1003">Cell membrane</keyword>
<feature type="transmembrane region" description="Helical" evidence="7">
    <location>
        <begin position="12"/>
        <end position="32"/>
    </location>
</feature>
<gene>
    <name evidence="8" type="ORF">M0M57_14855</name>
</gene>
<keyword evidence="6 7" id="KW-0472">Membrane</keyword>
<evidence type="ECO:0000313" key="9">
    <source>
        <dbReference type="Proteomes" id="UP000830583"/>
    </source>
</evidence>
<keyword evidence="4 7" id="KW-0812">Transmembrane</keyword>
<evidence type="ECO:0000256" key="1">
    <source>
        <dbReference type="ARBA" id="ARBA00004651"/>
    </source>
</evidence>
<proteinExistence type="inferred from homology"/>
<evidence type="ECO:0000256" key="7">
    <source>
        <dbReference type="SAM" id="Phobius"/>
    </source>
</evidence>
<feature type="transmembrane region" description="Helical" evidence="7">
    <location>
        <begin position="44"/>
        <end position="62"/>
    </location>
</feature>
<dbReference type="Proteomes" id="UP000830583">
    <property type="component" value="Chromosome"/>
</dbReference>
<dbReference type="PANTHER" id="PTHR20855:SF3">
    <property type="entry name" value="LD03007P"/>
    <property type="match status" value="1"/>
</dbReference>
<dbReference type="InterPro" id="IPR004254">
    <property type="entry name" value="AdipoR/HlyIII-related"/>
</dbReference>
<feature type="transmembrane region" description="Helical" evidence="7">
    <location>
        <begin position="134"/>
        <end position="155"/>
    </location>
</feature>
<reference evidence="8" key="1">
    <citation type="submission" date="2022-04" db="EMBL/GenBank/DDBJ databases">
        <title>Consumption of N2O by Flavobacterium azooxidireducens sp. nov. isolated from Decomposing Leaf Litter of Phragmites australis (Cav.).</title>
        <authorList>
            <person name="Behrendt U."/>
            <person name="Spanner T."/>
            <person name="Augustin J."/>
            <person name="Horn M.A."/>
            <person name="Kolb S."/>
            <person name="Ulrich A."/>
        </authorList>
    </citation>
    <scope>NUCLEOTIDE SEQUENCE</scope>
    <source>
        <strain evidence="8">IGB 4-14</strain>
    </source>
</reference>
<keyword evidence="5 7" id="KW-1133">Transmembrane helix</keyword>
<evidence type="ECO:0000256" key="6">
    <source>
        <dbReference type="ARBA" id="ARBA00023136"/>
    </source>
</evidence>
<evidence type="ECO:0000256" key="4">
    <source>
        <dbReference type="ARBA" id="ARBA00022692"/>
    </source>
</evidence>
<protein>
    <submittedName>
        <fullName evidence="8">Hemolysin III family protein</fullName>
    </submittedName>
</protein>
<dbReference type="RefSeq" id="WP_248433858.1">
    <property type="nucleotide sequence ID" value="NZ_CP096205.1"/>
</dbReference>
<organism evidence="8 9">
    <name type="scientific">Flavobacterium azooxidireducens</name>
    <dbReference type="NCBI Taxonomy" id="1871076"/>
    <lineage>
        <taxon>Bacteria</taxon>
        <taxon>Pseudomonadati</taxon>
        <taxon>Bacteroidota</taxon>
        <taxon>Flavobacteriia</taxon>
        <taxon>Flavobacteriales</taxon>
        <taxon>Flavobacteriaceae</taxon>
        <taxon>Flavobacterium</taxon>
    </lineage>
</organism>
<evidence type="ECO:0000256" key="3">
    <source>
        <dbReference type="ARBA" id="ARBA00022475"/>
    </source>
</evidence>
<comment type="similarity">
    <text evidence="2">Belongs to the UPF0073 (Hly-III) family.</text>
</comment>
<dbReference type="EMBL" id="CP096205">
    <property type="protein sequence ID" value="UPQ78886.1"/>
    <property type="molecule type" value="Genomic_DNA"/>
</dbReference>
<evidence type="ECO:0000256" key="5">
    <source>
        <dbReference type="ARBA" id="ARBA00022989"/>
    </source>
</evidence>
<evidence type="ECO:0000256" key="2">
    <source>
        <dbReference type="ARBA" id="ARBA00008488"/>
    </source>
</evidence>
<accession>A0ABY4KDL9</accession>
<name>A0ABY4KDL9_9FLAO</name>
<feature type="transmembrane region" description="Helical" evidence="7">
    <location>
        <begin position="83"/>
        <end position="101"/>
    </location>
</feature>
<keyword evidence="9" id="KW-1185">Reference proteome</keyword>
<dbReference type="NCBIfam" id="TIGR01065">
    <property type="entry name" value="hlyIII"/>
    <property type="match status" value="1"/>
</dbReference>
<feature type="transmembrane region" description="Helical" evidence="7">
    <location>
        <begin position="161"/>
        <end position="179"/>
    </location>
</feature>